<dbReference type="PANTHER" id="PTHR30511:SF3">
    <property type="entry name" value="LYSINE RACEMASE"/>
    <property type="match status" value="1"/>
</dbReference>
<dbReference type="InterPro" id="IPR001608">
    <property type="entry name" value="Ala_racemase_N"/>
</dbReference>
<gene>
    <name evidence="5" type="ORF">AUCHE_05_03570</name>
</gene>
<dbReference type="Pfam" id="PF01168">
    <property type="entry name" value="Ala_racemase_N"/>
    <property type="match status" value="1"/>
</dbReference>
<proteinExistence type="predicted"/>
<keyword evidence="2" id="KW-0663">Pyridoxal phosphate</keyword>
<comment type="cofactor">
    <cofactor evidence="1">
        <name>pyridoxal 5'-phosphate</name>
        <dbReference type="ChEBI" id="CHEBI:597326"/>
    </cofactor>
</comment>
<reference evidence="5 6" key="1">
    <citation type="submission" date="2012-08" db="EMBL/GenBank/DDBJ databases">
        <title>Whole genome shotgun sequence of Austwickia chelonae NBRC 105200.</title>
        <authorList>
            <person name="Yoshida I."/>
            <person name="Hosoyama A."/>
            <person name="Tsuchikane K."/>
            <person name="Katsumata H."/>
            <person name="Ando Y."/>
            <person name="Ohji S."/>
            <person name="Hamada M."/>
            <person name="Tamura T."/>
            <person name="Yamazoe A."/>
            <person name="Yamazaki S."/>
            <person name="Fujita N."/>
        </authorList>
    </citation>
    <scope>NUCLEOTIDE SEQUENCE [LARGE SCALE GENOMIC DNA]</scope>
    <source>
        <strain evidence="5 6">NBRC 105200</strain>
    </source>
</reference>
<evidence type="ECO:0000256" key="1">
    <source>
        <dbReference type="ARBA" id="ARBA00001933"/>
    </source>
</evidence>
<sequence>MYLRTPRLEIHPDRITENARAVVGLCRAHGARVAGVAKVTCAHPAVVRALVDGGVDELADSRILNLMGLAGLGTGLPQMLLRIPSPSSVPDVVRCADITLNSSLSTLRILSEAAGQAGTSHGVVVMVDIGDLREGVWPDRAVELVTEAARLPHLDLLGLGANLACYGGVIPSVENMRGLISVRDACRAATGLELGLLSGGNSSSLPLLASGQMPKEINHFRIGESIVLGRNVLDRSPWPSTRQDTVRLVGEVVELERKPSVPIGDRGQNAFGECPEFPDRGTRLRAIVNIGRQDAAIDGLTPQDEGILIVGASSDHLILDVEDAVGDIRLGGPVGFWPSYAALLALSTSHYVQKVALRG</sequence>
<comment type="caution">
    <text evidence="5">The sequence shown here is derived from an EMBL/GenBank/DDBJ whole genome shotgun (WGS) entry which is preliminary data.</text>
</comment>
<evidence type="ECO:0000259" key="4">
    <source>
        <dbReference type="Pfam" id="PF01168"/>
    </source>
</evidence>
<dbReference type="AlphaFoldDB" id="K6VPZ5"/>
<evidence type="ECO:0000313" key="5">
    <source>
        <dbReference type="EMBL" id="GAB77445.1"/>
    </source>
</evidence>
<evidence type="ECO:0000256" key="2">
    <source>
        <dbReference type="ARBA" id="ARBA00022898"/>
    </source>
</evidence>
<dbReference type="eggNOG" id="COG3457">
    <property type="taxonomic scope" value="Bacteria"/>
</dbReference>
<dbReference type="InterPro" id="IPR000821">
    <property type="entry name" value="Ala_racemase"/>
</dbReference>
<dbReference type="SUPFAM" id="SSF51419">
    <property type="entry name" value="PLP-binding barrel"/>
    <property type="match status" value="1"/>
</dbReference>
<dbReference type="PANTHER" id="PTHR30511">
    <property type="entry name" value="ALANINE RACEMASE"/>
    <property type="match status" value="1"/>
</dbReference>
<keyword evidence="3" id="KW-0413">Isomerase</keyword>
<dbReference type="GO" id="GO:0008784">
    <property type="term" value="F:alanine racemase activity"/>
    <property type="evidence" value="ECO:0007669"/>
    <property type="project" value="TreeGrafter"/>
</dbReference>
<feature type="domain" description="Alanine racemase N-terminal" evidence="4">
    <location>
        <begin position="10"/>
        <end position="227"/>
    </location>
</feature>
<dbReference type="OrthoDB" id="504078at2"/>
<dbReference type="Proteomes" id="UP000008495">
    <property type="component" value="Unassembled WGS sequence"/>
</dbReference>
<evidence type="ECO:0000313" key="6">
    <source>
        <dbReference type="Proteomes" id="UP000008495"/>
    </source>
</evidence>
<dbReference type="CDD" id="cd06815">
    <property type="entry name" value="PLPDE_III_AR_like_1"/>
    <property type="match status" value="1"/>
</dbReference>
<protein>
    <submittedName>
        <fullName evidence="5">Putative alanine racemase</fullName>
    </submittedName>
</protein>
<dbReference type="RefSeq" id="WP_006502197.1">
    <property type="nucleotide sequence ID" value="NZ_BAGZ01000005.1"/>
</dbReference>
<name>K6VPZ5_9MICO</name>
<dbReference type="GO" id="GO:0030170">
    <property type="term" value="F:pyridoxal phosphate binding"/>
    <property type="evidence" value="ECO:0007669"/>
    <property type="project" value="TreeGrafter"/>
</dbReference>
<dbReference type="STRING" id="100225.SAMN05421595_1280"/>
<accession>K6VPZ5</accession>
<dbReference type="GO" id="GO:0005829">
    <property type="term" value="C:cytosol"/>
    <property type="evidence" value="ECO:0007669"/>
    <property type="project" value="TreeGrafter"/>
</dbReference>
<dbReference type="EMBL" id="BAGZ01000005">
    <property type="protein sequence ID" value="GAB77445.1"/>
    <property type="molecule type" value="Genomic_DNA"/>
</dbReference>
<evidence type="ECO:0000256" key="3">
    <source>
        <dbReference type="ARBA" id="ARBA00023235"/>
    </source>
</evidence>
<dbReference type="Gene3D" id="3.20.20.10">
    <property type="entry name" value="Alanine racemase"/>
    <property type="match status" value="1"/>
</dbReference>
<organism evidence="5 6">
    <name type="scientific">Austwickia chelonae NBRC 105200</name>
    <dbReference type="NCBI Taxonomy" id="1184607"/>
    <lineage>
        <taxon>Bacteria</taxon>
        <taxon>Bacillati</taxon>
        <taxon>Actinomycetota</taxon>
        <taxon>Actinomycetes</taxon>
        <taxon>Micrococcales</taxon>
        <taxon>Dermatophilaceae</taxon>
        <taxon>Austwickia</taxon>
    </lineage>
</organism>
<keyword evidence="6" id="KW-1185">Reference proteome</keyword>
<dbReference type="InterPro" id="IPR029066">
    <property type="entry name" value="PLP-binding_barrel"/>
</dbReference>